<dbReference type="AlphaFoldDB" id="E2S9I9"/>
<dbReference type="InterPro" id="IPR009839">
    <property type="entry name" value="SseB_N"/>
</dbReference>
<protein>
    <recommendedName>
        <fullName evidence="2">SseB protein N-terminal domain-containing protein</fullName>
    </recommendedName>
</protein>
<sequence length="162" mass="16621">MSHDRSLAEPAFPGDDGRVDPDLASVVDDPVETLGRLGAARVFVPIVALAGDVPTDGDKDAEMAAVLLTGADGRTALLAFRSVATMAAWNTGARPVPVYGQAAARSAIAEGASAMVLDLGSRGSLVVETDDLEHIAAGDRLVRTDRGTAWVRATSPTDEGAP</sequence>
<evidence type="ECO:0000313" key="4">
    <source>
        <dbReference type="Proteomes" id="UP000003111"/>
    </source>
</evidence>
<evidence type="ECO:0000259" key="2">
    <source>
        <dbReference type="Pfam" id="PF07179"/>
    </source>
</evidence>
<dbReference type="STRING" id="585531.HMPREF0063_10629"/>
<proteinExistence type="predicted"/>
<evidence type="ECO:0000313" key="3">
    <source>
        <dbReference type="EMBL" id="EFQ83913.1"/>
    </source>
</evidence>
<dbReference type="Pfam" id="PF07179">
    <property type="entry name" value="SseB"/>
    <property type="match status" value="1"/>
</dbReference>
<keyword evidence="4" id="KW-1185">Reference proteome</keyword>
<organism evidence="3 4">
    <name type="scientific">Aeromicrobium marinum DSM 15272</name>
    <dbReference type="NCBI Taxonomy" id="585531"/>
    <lineage>
        <taxon>Bacteria</taxon>
        <taxon>Bacillati</taxon>
        <taxon>Actinomycetota</taxon>
        <taxon>Actinomycetes</taxon>
        <taxon>Propionibacteriales</taxon>
        <taxon>Nocardioidaceae</taxon>
        <taxon>Aeromicrobium</taxon>
    </lineage>
</organism>
<accession>E2S9I9</accession>
<dbReference type="EMBL" id="ACLF03000003">
    <property type="protein sequence ID" value="EFQ83913.1"/>
    <property type="molecule type" value="Genomic_DNA"/>
</dbReference>
<feature type="domain" description="SseB protein N-terminal" evidence="2">
    <location>
        <begin position="30"/>
        <end position="133"/>
    </location>
</feature>
<dbReference type="Proteomes" id="UP000003111">
    <property type="component" value="Unassembled WGS sequence"/>
</dbReference>
<comment type="caution">
    <text evidence="3">The sequence shown here is derived from an EMBL/GenBank/DDBJ whole genome shotgun (WGS) entry which is preliminary data.</text>
</comment>
<dbReference type="eggNOG" id="COG0106">
    <property type="taxonomic scope" value="Bacteria"/>
</dbReference>
<name>E2S9I9_9ACTN</name>
<gene>
    <name evidence="3" type="ORF">HMPREF0063_10629</name>
</gene>
<reference evidence="3" key="1">
    <citation type="submission" date="2010-08" db="EMBL/GenBank/DDBJ databases">
        <authorList>
            <person name="Muzny D."/>
            <person name="Qin X."/>
            <person name="Buhay C."/>
            <person name="Dugan-Rocha S."/>
            <person name="Ding Y."/>
            <person name="Chen G."/>
            <person name="Hawes A."/>
            <person name="Holder M."/>
            <person name="Jhangiani S."/>
            <person name="Johnson A."/>
            <person name="Khan Z."/>
            <person name="Li Z."/>
            <person name="Liu W."/>
            <person name="Liu X."/>
            <person name="Perez L."/>
            <person name="Shen H."/>
            <person name="Wang Q."/>
            <person name="Watt J."/>
            <person name="Xi L."/>
            <person name="Xin Y."/>
            <person name="Zhou J."/>
            <person name="Deng J."/>
            <person name="Jiang H."/>
            <person name="Liu Y."/>
            <person name="Qu J."/>
            <person name="Song X.-Z."/>
            <person name="Zhang L."/>
            <person name="Villasana D."/>
            <person name="Johnson A."/>
            <person name="Liu J."/>
            <person name="Liyanage D."/>
            <person name="Lorensuhewa L."/>
            <person name="Robinson T."/>
            <person name="Song A."/>
            <person name="Song B.-B."/>
            <person name="Dinh H."/>
            <person name="Thornton R."/>
            <person name="Coyle M."/>
            <person name="Francisco L."/>
            <person name="Jackson L."/>
            <person name="Javaid M."/>
            <person name="Korchina V."/>
            <person name="Kovar C."/>
            <person name="Mata R."/>
            <person name="Mathew T."/>
            <person name="Ngo R."/>
            <person name="Nguyen L."/>
            <person name="Nguyen N."/>
            <person name="Okwuonu G."/>
            <person name="Ongeri F."/>
            <person name="Pham C."/>
            <person name="Simmons D."/>
            <person name="Wilczek-Boney K."/>
            <person name="Hale W."/>
            <person name="Jakkamsetti A."/>
            <person name="Pham P."/>
            <person name="Ruth R."/>
            <person name="San Lucas F."/>
            <person name="Warren J."/>
            <person name="Zhang J."/>
            <person name="Zhao Z."/>
            <person name="Zhou C."/>
            <person name="Zhu D."/>
            <person name="Lee S."/>
            <person name="Bess C."/>
            <person name="Blankenburg K."/>
            <person name="Forbes L."/>
            <person name="Fu Q."/>
            <person name="Gubbala S."/>
            <person name="Hirani K."/>
            <person name="Jayaseelan J.C."/>
            <person name="Lara F."/>
            <person name="Munidasa M."/>
            <person name="Palculict T."/>
            <person name="Patil S."/>
            <person name="Pu L.-L."/>
            <person name="Saada N."/>
            <person name="Tang L."/>
            <person name="Weissenberger G."/>
            <person name="Zhu Y."/>
            <person name="Hemphill L."/>
            <person name="Shang Y."/>
            <person name="Youmans B."/>
            <person name="Ayvaz T."/>
            <person name="Ross M."/>
            <person name="Santibanez J."/>
            <person name="Aqrawi P."/>
            <person name="Gross S."/>
            <person name="Joshi V."/>
            <person name="Fowler G."/>
            <person name="Nazareth L."/>
            <person name="Reid J."/>
            <person name="Worley K."/>
            <person name="Petrosino J."/>
            <person name="Highlander S."/>
            <person name="Gibbs R."/>
        </authorList>
    </citation>
    <scope>NUCLEOTIDE SEQUENCE [LARGE SCALE GENOMIC DNA]</scope>
    <source>
        <strain evidence="3">DSM 15272</strain>
    </source>
</reference>
<evidence type="ECO:0000256" key="1">
    <source>
        <dbReference type="SAM" id="MobiDB-lite"/>
    </source>
</evidence>
<feature type="region of interest" description="Disordered" evidence="1">
    <location>
        <begin position="1"/>
        <end position="21"/>
    </location>
</feature>
<dbReference type="OrthoDB" id="5188303at2"/>
<dbReference type="HOGENOM" id="CLU_082391_2_0_11"/>
<dbReference type="RefSeq" id="WP_007077651.1">
    <property type="nucleotide sequence ID" value="NZ_CM001024.1"/>
</dbReference>